<proteinExistence type="inferred from homology"/>
<reference evidence="12" key="1">
    <citation type="submission" date="2003-08" db="EMBL/GenBank/DDBJ databases">
        <authorList>
            <person name="Birren B."/>
            <person name="Nusbaum C."/>
            <person name="Abebe A."/>
            <person name="Abouelleil A."/>
            <person name="Adekoya E."/>
            <person name="Ait-zahra M."/>
            <person name="Allen N."/>
            <person name="Allen T."/>
            <person name="An P."/>
            <person name="Anderson M."/>
            <person name="Anderson S."/>
            <person name="Arachchi H."/>
            <person name="Armbruster J."/>
            <person name="Bachantsang P."/>
            <person name="Baldwin J."/>
            <person name="Barry A."/>
            <person name="Bayul T."/>
            <person name="Blitshsteyn B."/>
            <person name="Bloom T."/>
            <person name="Blye J."/>
            <person name="Boguslavskiy L."/>
            <person name="Borowsky M."/>
            <person name="Boukhgalter B."/>
            <person name="Brunache A."/>
            <person name="Butler J."/>
            <person name="Calixte N."/>
            <person name="Calvo S."/>
            <person name="Camarata J."/>
            <person name="Campo K."/>
            <person name="Chang J."/>
            <person name="Cheshatsang Y."/>
            <person name="Citroen M."/>
            <person name="Collymore A."/>
            <person name="Considine T."/>
            <person name="Cook A."/>
            <person name="Cooke P."/>
            <person name="Corum B."/>
            <person name="Cuomo C."/>
            <person name="David R."/>
            <person name="Dawoe T."/>
            <person name="Degray S."/>
            <person name="Dodge S."/>
            <person name="Dooley K."/>
            <person name="Dorje P."/>
            <person name="Dorjee K."/>
            <person name="Dorris L."/>
            <person name="Duffey N."/>
            <person name="Dupes A."/>
            <person name="Elkins T."/>
            <person name="Engels R."/>
            <person name="Erickson J."/>
            <person name="Farina A."/>
            <person name="Faro S."/>
            <person name="Ferreira P."/>
            <person name="Fischer H."/>
            <person name="Fitzgerald M."/>
            <person name="Foley K."/>
            <person name="Gage D."/>
            <person name="Galagan J."/>
            <person name="Gearin G."/>
            <person name="Gnerre S."/>
            <person name="Gnirke A."/>
            <person name="Goyette A."/>
            <person name="Graham J."/>
            <person name="Grandbois E."/>
            <person name="Gyaltsen K."/>
            <person name="Hafez N."/>
            <person name="Hagopian D."/>
            <person name="Hagos B."/>
            <person name="Hall J."/>
            <person name="Hatcher B."/>
            <person name="Heller A."/>
            <person name="Higgins H."/>
            <person name="Honan T."/>
            <person name="Horn A."/>
            <person name="Houde N."/>
            <person name="Hughes L."/>
            <person name="Hulme W."/>
            <person name="Husby E."/>
            <person name="Iliev I."/>
            <person name="Jaffe D."/>
            <person name="Jones C."/>
            <person name="Kamal M."/>
            <person name="Kamat A."/>
            <person name="Kamvysselis M."/>
            <person name="Karlsson E."/>
            <person name="Kells C."/>
            <person name="Kieu A."/>
            <person name="Kisner P."/>
            <person name="Kodira C."/>
            <person name="Kulbokas E."/>
            <person name="Labutti K."/>
            <person name="Lama D."/>
            <person name="Landers T."/>
            <person name="Leger J."/>
            <person name="Levine S."/>
            <person name="Lewis D."/>
            <person name="Lewis T."/>
            <person name="Lindblad-toh K."/>
            <person name="Liu X."/>
            <person name="Lokyitsang T."/>
            <person name="Lokyitsang Y."/>
            <person name="Lucien O."/>
            <person name="Lui A."/>
            <person name="Ma L.J."/>
            <person name="Mabbitt R."/>
            <person name="Macdonald J."/>
            <person name="Maclean C."/>
            <person name="Major J."/>
            <person name="Manning J."/>
            <person name="Marabella R."/>
            <person name="Maru K."/>
            <person name="Matthews C."/>
            <person name="Mauceli E."/>
            <person name="Mccarthy M."/>
            <person name="Mcdonough S."/>
            <person name="Mcghee T."/>
            <person name="Meldrim J."/>
            <person name="Meneus L."/>
            <person name="Mesirov J."/>
            <person name="Mihalev A."/>
            <person name="Mihova T."/>
            <person name="Mikkelsen T."/>
            <person name="Mlenga V."/>
            <person name="Moru K."/>
            <person name="Mozes J."/>
            <person name="Mulrain L."/>
            <person name="Munson G."/>
            <person name="Naylor J."/>
            <person name="Newes C."/>
            <person name="Nguyen C."/>
            <person name="Nguyen N."/>
            <person name="Nguyen T."/>
            <person name="Nicol R."/>
            <person name="Nielsen C."/>
            <person name="Nizzari M."/>
            <person name="Norbu C."/>
            <person name="Norbu N."/>
            <person name="O'donnell P."/>
            <person name="Okoawo O."/>
            <person name="O'leary S."/>
            <person name="Omotosho B."/>
            <person name="O'neill K."/>
            <person name="Osman S."/>
            <person name="Parker S."/>
            <person name="Perrin D."/>
            <person name="Phunkhang P."/>
            <person name="Piqani B."/>
            <person name="Purcell S."/>
            <person name="Rachupka T."/>
            <person name="Ramasamy U."/>
            <person name="Rameau R."/>
            <person name="Ray V."/>
            <person name="Raymond C."/>
            <person name="Retta R."/>
            <person name="Richardson S."/>
            <person name="Rise C."/>
            <person name="Rodriguez J."/>
            <person name="Rogers J."/>
            <person name="Rogov P."/>
            <person name="Rutman M."/>
            <person name="Schupbach R."/>
            <person name="Seaman C."/>
            <person name="Settipalli S."/>
            <person name="Sharpe T."/>
            <person name="Sheridan J."/>
            <person name="Sherpa N."/>
            <person name="Shi J."/>
            <person name="Smirnov S."/>
            <person name="Smith C."/>
            <person name="Sougnez C."/>
            <person name="Spencer B."/>
            <person name="Stalker J."/>
            <person name="Stange-thomann N."/>
            <person name="Stavropoulos S."/>
            <person name="Stetson K."/>
            <person name="Stone C."/>
            <person name="Stone S."/>
            <person name="Stubbs M."/>
            <person name="Talamas J."/>
            <person name="Tchuinga P."/>
            <person name="Tenzing P."/>
            <person name="Tesfaye S."/>
            <person name="Theodore J."/>
            <person name="Thoulutsang Y."/>
            <person name="Topham K."/>
            <person name="Towey S."/>
            <person name="Tsamla T."/>
            <person name="Tsomo N."/>
            <person name="Vallee D."/>
            <person name="Vassiliev H."/>
            <person name="Venkataraman V."/>
            <person name="Vinson J."/>
            <person name="Vo A."/>
            <person name="Wade C."/>
            <person name="Wang S."/>
            <person name="Wangchuk T."/>
            <person name="Wangdi T."/>
            <person name="Whittaker C."/>
            <person name="Wilkinson J."/>
            <person name="Wu Y."/>
            <person name="Wyman D."/>
            <person name="Yadav S."/>
            <person name="Yang S."/>
            <person name="Yang X."/>
            <person name="Yeager S."/>
            <person name="Yee E."/>
            <person name="Young G."/>
            <person name="Zainoun J."/>
            <person name="Zembeck L."/>
            <person name="Zimmer A."/>
            <person name="Zody M."/>
            <person name="Lander E."/>
        </authorList>
    </citation>
    <scope>NUCLEOTIDE SEQUENCE [LARGE SCALE GENOMIC DNA]</scope>
</reference>
<dbReference type="Ensembl" id="ENSCSAVT00000005718.1">
    <property type="protein sequence ID" value="ENSCSAVP00000005643.1"/>
    <property type="gene ID" value="ENSCSAVG00000003361.1"/>
</dbReference>
<evidence type="ECO:0000256" key="9">
    <source>
        <dbReference type="ARBA" id="ARBA00023136"/>
    </source>
</evidence>
<dbReference type="PANTHER" id="PTHR11214:SF376">
    <property type="entry name" value="HEXOSYLTRANSFERASE"/>
    <property type="match status" value="1"/>
</dbReference>
<keyword evidence="8 10" id="KW-0333">Golgi apparatus</keyword>
<evidence type="ECO:0000313" key="12">
    <source>
        <dbReference type="Proteomes" id="UP000007875"/>
    </source>
</evidence>
<evidence type="ECO:0000256" key="10">
    <source>
        <dbReference type="RuleBase" id="RU363063"/>
    </source>
</evidence>
<dbReference type="InterPro" id="IPR002659">
    <property type="entry name" value="Glyco_trans_31"/>
</dbReference>
<dbReference type="HOGENOM" id="CLU_2090169_0_0_1"/>
<keyword evidence="12" id="KW-1185">Reference proteome</keyword>
<dbReference type="eggNOG" id="KOG2287">
    <property type="taxonomic scope" value="Eukaryota"/>
</dbReference>
<organism evidence="11 12">
    <name type="scientific">Ciona savignyi</name>
    <name type="common">Pacific transparent sea squirt</name>
    <dbReference type="NCBI Taxonomy" id="51511"/>
    <lineage>
        <taxon>Eukaryota</taxon>
        <taxon>Metazoa</taxon>
        <taxon>Chordata</taxon>
        <taxon>Tunicata</taxon>
        <taxon>Ascidiacea</taxon>
        <taxon>Phlebobranchia</taxon>
        <taxon>Cionidae</taxon>
        <taxon>Ciona</taxon>
    </lineage>
</organism>
<evidence type="ECO:0000256" key="8">
    <source>
        <dbReference type="ARBA" id="ARBA00023034"/>
    </source>
</evidence>
<dbReference type="GO" id="GO:0000139">
    <property type="term" value="C:Golgi membrane"/>
    <property type="evidence" value="ECO:0007669"/>
    <property type="project" value="UniProtKB-SubCell"/>
</dbReference>
<dbReference type="InParanoid" id="H2YJZ4"/>
<accession>H2YJZ4</accession>
<keyword evidence="3 10" id="KW-0328">Glycosyltransferase</keyword>
<evidence type="ECO:0000313" key="11">
    <source>
        <dbReference type="Ensembl" id="ENSCSAVP00000005643.1"/>
    </source>
</evidence>
<reference evidence="11" key="2">
    <citation type="submission" date="2025-08" db="UniProtKB">
        <authorList>
            <consortium name="Ensembl"/>
        </authorList>
    </citation>
    <scope>IDENTIFICATION</scope>
</reference>
<keyword evidence="7" id="KW-1133">Transmembrane helix</keyword>
<dbReference type="STRING" id="51511.ENSCSAVP00000005643"/>
<keyword evidence="4" id="KW-0808">Transferase</keyword>
<dbReference type="Gene3D" id="3.90.550.50">
    <property type="match status" value="1"/>
</dbReference>
<keyword evidence="6" id="KW-0735">Signal-anchor</keyword>
<evidence type="ECO:0000256" key="2">
    <source>
        <dbReference type="ARBA" id="ARBA00008661"/>
    </source>
</evidence>
<evidence type="ECO:0000256" key="6">
    <source>
        <dbReference type="ARBA" id="ARBA00022968"/>
    </source>
</evidence>
<dbReference type="Pfam" id="PF01762">
    <property type="entry name" value="Galactosyl_T"/>
    <property type="match status" value="1"/>
</dbReference>
<protein>
    <recommendedName>
        <fullName evidence="10">Hexosyltransferase</fullName>
        <ecNumber evidence="10">2.4.1.-</ecNumber>
    </recommendedName>
</protein>
<dbReference type="Proteomes" id="UP000007875">
    <property type="component" value="Unassembled WGS sequence"/>
</dbReference>
<keyword evidence="5" id="KW-0812">Transmembrane</keyword>
<dbReference type="EC" id="2.4.1.-" evidence="10"/>
<keyword evidence="9" id="KW-0472">Membrane</keyword>
<dbReference type="GO" id="GO:0006493">
    <property type="term" value="P:protein O-linked glycosylation"/>
    <property type="evidence" value="ECO:0007669"/>
    <property type="project" value="TreeGrafter"/>
</dbReference>
<name>H2YJZ4_CIOSA</name>
<dbReference type="PANTHER" id="PTHR11214">
    <property type="entry name" value="BETA-1,3-N-ACETYLGLUCOSAMINYLTRANSFERASE"/>
    <property type="match status" value="1"/>
</dbReference>
<reference evidence="11" key="3">
    <citation type="submission" date="2025-09" db="UniProtKB">
        <authorList>
            <consortium name="Ensembl"/>
        </authorList>
    </citation>
    <scope>IDENTIFICATION</scope>
</reference>
<comment type="subcellular location">
    <subcellularLocation>
        <location evidence="1 10">Golgi apparatus membrane</location>
        <topology evidence="1 10">Single-pass type II membrane protein</topology>
    </subcellularLocation>
</comment>
<evidence type="ECO:0000256" key="3">
    <source>
        <dbReference type="ARBA" id="ARBA00022676"/>
    </source>
</evidence>
<dbReference type="AlphaFoldDB" id="H2YJZ4"/>
<evidence type="ECO:0000256" key="7">
    <source>
        <dbReference type="ARBA" id="ARBA00022989"/>
    </source>
</evidence>
<evidence type="ECO:0000256" key="4">
    <source>
        <dbReference type="ARBA" id="ARBA00022679"/>
    </source>
</evidence>
<evidence type="ECO:0000256" key="1">
    <source>
        <dbReference type="ARBA" id="ARBA00004323"/>
    </source>
</evidence>
<dbReference type="GeneTree" id="ENSGT00940000163442"/>
<comment type="similarity">
    <text evidence="2 10">Belongs to the glycosyltransferase 31 family.</text>
</comment>
<sequence>MGLRWTNEYCANTDYALLADDDVFLNIPLIVREYAVRSAYKNDVLHCGYWLAKHAKVLRKGKWGVSRQLYNMAVYPSYCLGPAYIMSQDVARELYVTSEHTRTDMFIDDVFISGVLR</sequence>
<evidence type="ECO:0000256" key="5">
    <source>
        <dbReference type="ARBA" id="ARBA00022692"/>
    </source>
</evidence>
<dbReference type="GO" id="GO:0008499">
    <property type="term" value="F:N-acetyl-beta-D-glucosaminide beta-(1,3)-galactosyltransferase activity"/>
    <property type="evidence" value="ECO:0007669"/>
    <property type="project" value="TreeGrafter"/>
</dbReference>